<dbReference type="SUPFAM" id="SSF57850">
    <property type="entry name" value="RING/U-box"/>
    <property type="match status" value="1"/>
</dbReference>
<keyword evidence="2" id="KW-0812">Transmembrane</keyword>
<evidence type="ECO:0000313" key="4">
    <source>
        <dbReference type="EMBL" id="GKV12001.1"/>
    </source>
</evidence>
<keyword evidence="2" id="KW-1133">Transmembrane helix</keyword>
<dbReference type="InterPro" id="IPR013083">
    <property type="entry name" value="Znf_RING/FYVE/PHD"/>
</dbReference>
<feature type="transmembrane region" description="Helical" evidence="2">
    <location>
        <begin position="24"/>
        <end position="47"/>
    </location>
</feature>
<evidence type="ECO:0000313" key="5">
    <source>
        <dbReference type="Proteomes" id="UP001054252"/>
    </source>
</evidence>
<name>A0AAV5JHT5_9ROSI</name>
<keyword evidence="1" id="KW-0863">Zinc-finger</keyword>
<dbReference type="CDD" id="cd16461">
    <property type="entry name" value="RING-H2_EL5-like"/>
    <property type="match status" value="1"/>
</dbReference>
<dbReference type="FunFam" id="3.30.40.10:FF:000609">
    <property type="entry name" value="RING-H2 finger protein ATL1"/>
    <property type="match status" value="1"/>
</dbReference>
<keyword evidence="1" id="KW-0479">Metal-binding</keyword>
<proteinExistence type="predicted"/>
<feature type="domain" description="RING-type" evidence="3">
    <location>
        <begin position="107"/>
        <end position="149"/>
    </location>
</feature>
<organism evidence="4 5">
    <name type="scientific">Rubroshorea leprosula</name>
    <dbReference type="NCBI Taxonomy" id="152421"/>
    <lineage>
        <taxon>Eukaryota</taxon>
        <taxon>Viridiplantae</taxon>
        <taxon>Streptophyta</taxon>
        <taxon>Embryophyta</taxon>
        <taxon>Tracheophyta</taxon>
        <taxon>Spermatophyta</taxon>
        <taxon>Magnoliopsida</taxon>
        <taxon>eudicotyledons</taxon>
        <taxon>Gunneridae</taxon>
        <taxon>Pentapetalae</taxon>
        <taxon>rosids</taxon>
        <taxon>malvids</taxon>
        <taxon>Malvales</taxon>
        <taxon>Dipterocarpaceae</taxon>
        <taxon>Rubroshorea</taxon>
    </lineage>
</organism>
<dbReference type="Pfam" id="PF13639">
    <property type="entry name" value="zf-RING_2"/>
    <property type="match status" value="1"/>
</dbReference>
<dbReference type="GO" id="GO:0008270">
    <property type="term" value="F:zinc ion binding"/>
    <property type="evidence" value="ECO:0007669"/>
    <property type="project" value="UniProtKB-KW"/>
</dbReference>
<gene>
    <name evidence="4" type="ORF">SLEP1_g23207</name>
</gene>
<sequence>MGANLTPLPLPSPPPPSTKSNLPMLYYGLIVVGTAAVALFVFNFIIVRWCTNRHGGSRLGHSGLQLEIATGQSFENASRSYMLSSFKYKKEKNNTLLFRNQGGEYECAVCLSVFEEGEELRQLPSCKHSFHAPCIDMWLYSHFNCPVCRAPVGTTAAVDAAENSRRGLLGSGFLIAAAV</sequence>
<protein>
    <recommendedName>
        <fullName evidence="3">RING-type domain-containing protein</fullName>
    </recommendedName>
</protein>
<evidence type="ECO:0000256" key="2">
    <source>
        <dbReference type="SAM" id="Phobius"/>
    </source>
</evidence>
<dbReference type="Proteomes" id="UP001054252">
    <property type="component" value="Unassembled WGS sequence"/>
</dbReference>
<keyword evidence="1" id="KW-0862">Zinc</keyword>
<evidence type="ECO:0000259" key="3">
    <source>
        <dbReference type="PROSITE" id="PS50089"/>
    </source>
</evidence>
<dbReference type="AlphaFoldDB" id="A0AAV5JHT5"/>
<dbReference type="EMBL" id="BPVZ01000035">
    <property type="protein sequence ID" value="GKV12001.1"/>
    <property type="molecule type" value="Genomic_DNA"/>
</dbReference>
<dbReference type="SMART" id="SM00184">
    <property type="entry name" value="RING"/>
    <property type="match status" value="1"/>
</dbReference>
<accession>A0AAV5JHT5</accession>
<dbReference type="PANTHER" id="PTHR45676:SF84">
    <property type="entry name" value="RING-TYPE DOMAIN-CONTAINING PROTEIN"/>
    <property type="match status" value="1"/>
</dbReference>
<comment type="caution">
    <text evidence="4">The sequence shown here is derived from an EMBL/GenBank/DDBJ whole genome shotgun (WGS) entry which is preliminary data.</text>
</comment>
<keyword evidence="2" id="KW-0472">Membrane</keyword>
<dbReference type="Gene3D" id="3.30.40.10">
    <property type="entry name" value="Zinc/RING finger domain, C3HC4 (zinc finger)"/>
    <property type="match status" value="1"/>
</dbReference>
<dbReference type="PANTHER" id="PTHR45676">
    <property type="entry name" value="RING-H2 FINGER PROTEIN ATL51-RELATED"/>
    <property type="match status" value="1"/>
</dbReference>
<reference evidence="4 5" key="1">
    <citation type="journal article" date="2021" name="Commun. Biol.">
        <title>The genome of Shorea leprosula (Dipterocarpaceae) highlights the ecological relevance of drought in aseasonal tropical rainforests.</title>
        <authorList>
            <person name="Ng K.K.S."/>
            <person name="Kobayashi M.J."/>
            <person name="Fawcett J.A."/>
            <person name="Hatakeyama M."/>
            <person name="Paape T."/>
            <person name="Ng C.H."/>
            <person name="Ang C.C."/>
            <person name="Tnah L.H."/>
            <person name="Lee C.T."/>
            <person name="Nishiyama T."/>
            <person name="Sese J."/>
            <person name="O'Brien M.J."/>
            <person name="Copetti D."/>
            <person name="Mohd Noor M.I."/>
            <person name="Ong R.C."/>
            <person name="Putra M."/>
            <person name="Sireger I.Z."/>
            <person name="Indrioko S."/>
            <person name="Kosugi Y."/>
            <person name="Izuno A."/>
            <person name="Isagi Y."/>
            <person name="Lee S.L."/>
            <person name="Shimizu K.K."/>
        </authorList>
    </citation>
    <scope>NUCLEOTIDE SEQUENCE [LARGE SCALE GENOMIC DNA]</scope>
    <source>
        <strain evidence="4">214</strain>
    </source>
</reference>
<dbReference type="PROSITE" id="PS50089">
    <property type="entry name" value="ZF_RING_2"/>
    <property type="match status" value="1"/>
</dbReference>
<dbReference type="InterPro" id="IPR001841">
    <property type="entry name" value="Znf_RING"/>
</dbReference>
<keyword evidence="5" id="KW-1185">Reference proteome</keyword>
<dbReference type="GO" id="GO:0016567">
    <property type="term" value="P:protein ubiquitination"/>
    <property type="evidence" value="ECO:0007669"/>
    <property type="project" value="TreeGrafter"/>
</dbReference>
<evidence type="ECO:0000256" key="1">
    <source>
        <dbReference type="PROSITE-ProRule" id="PRU00175"/>
    </source>
</evidence>